<keyword evidence="3" id="KW-1185">Reference proteome</keyword>
<dbReference type="Proteomes" id="UP000053201">
    <property type="component" value="Unassembled WGS sequence"/>
</dbReference>
<feature type="compositionally biased region" description="Basic and acidic residues" evidence="1">
    <location>
        <begin position="85"/>
        <end position="99"/>
    </location>
</feature>
<feature type="compositionally biased region" description="Polar residues" evidence="1">
    <location>
        <begin position="1"/>
        <end position="27"/>
    </location>
</feature>
<feature type="compositionally biased region" description="Acidic residues" evidence="1">
    <location>
        <begin position="28"/>
        <end position="41"/>
    </location>
</feature>
<dbReference type="EMBL" id="KQ257454">
    <property type="protein sequence ID" value="KND01361.1"/>
    <property type="molecule type" value="Genomic_DNA"/>
</dbReference>
<organism evidence="2 3">
    <name type="scientific">Spizellomyces punctatus (strain DAOM BR117)</name>
    <dbReference type="NCBI Taxonomy" id="645134"/>
    <lineage>
        <taxon>Eukaryota</taxon>
        <taxon>Fungi</taxon>
        <taxon>Fungi incertae sedis</taxon>
        <taxon>Chytridiomycota</taxon>
        <taxon>Chytridiomycota incertae sedis</taxon>
        <taxon>Chytridiomycetes</taxon>
        <taxon>Spizellomycetales</taxon>
        <taxon>Spizellomycetaceae</taxon>
        <taxon>Spizellomyces</taxon>
    </lineage>
</organism>
<dbReference type="InParanoid" id="A0A0L0HIS5"/>
<evidence type="ECO:0000313" key="3">
    <source>
        <dbReference type="Proteomes" id="UP000053201"/>
    </source>
</evidence>
<reference evidence="2 3" key="1">
    <citation type="submission" date="2009-08" db="EMBL/GenBank/DDBJ databases">
        <title>The Genome Sequence of Spizellomyces punctatus strain DAOM BR117.</title>
        <authorList>
            <consortium name="The Broad Institute Genome Sequencing Platform"/>
            <person name="Russ C."/>
            <person name="Cuomo C."/>
            <person name="Shea T."/>
            <person name="Young S.K."/>
            <person name="Zeng Q."/>
            <person name="Koehrsen M."/>
            <person name="Haas B."/>
            <person name="Borodovsky M."/>
            <person name="Guigo R."/>
            <person name="Alvarado L."/>
            <person name="Berlin A."/>
            <person name="Bochicchio J."/>
            <person name="Borenstein D."/>
            <person name="Chapman S."/>
            <person name="Chen Z."/>
            <person name="Engels R."/>
            <person name="Freedman E."/>
            <person name="Gellesch M."/>
            <person name="Goldberg J."/>
            <person name="Griggs A."/>
            <person name="Gujja S."/>
            <person name="Heiman D."/>
            <person name="Hepburn T."/>
            <person name="Howarth C."/>
            <person name="Jen D."/>
            <person name="Larson L."/>
            <person name="Lewis B."/>
            <person name="Mehta T."/>
            <person name="Park D."/>
            <person name="Pearson M."/>
            <person name="Roberts A."/>
            <person name="Saif S."/>
            <person name="Shenoy N."/>
            <person name="Sisk P."/>
            <person name="Stolte C."/>
            <person name="Sykes S."/>
            <person name="Thomson T."/>
            <person name="Walk T."/>
            <person name="White J."/>
            <person name="Yandava C."/>
            <person name="Burger G."/>
            <person name="Gray M.W."/>
            <person name="Holland P.W.H."/>
            <person name="King N."/>
            <person name="Lang F.B.F."/>
            <person name="Roger A.J."/>
            <person name="Ruiz-Trillo I."/>
            <person name="Lander E."/>
            <person name="Nusbaum C."/>
        </authorList>
    </citation>
    <scope>NUCLEOTIDE SEQUENCE [LARGE SCALE GENOMIC DNA]</scope>
    <source>
        <strain evidence="2 3">DAOM BR117</strain>
    </source>
</reference>
<feature type="region of interest" description="Disordered" evidence="1">
    <location>
        <begin position="130"/>
        <end position="159"/>
    </location>
</feature>
<dbReference type="RefSeq" id="XP_016609400.1">
    <property type="nucleotide sequence ID" value="XM_016751449.1"/>
</dbReference>
<dbReference type="AlphaFoldDB" id="A0A0L0HIS5"/>
<dbReference type="VEuPathDB" id="FungiDB:SPPG_03174"/>
<evidence type="ECO:0000313" key="2">
    <source>
        <dbReference type="EMBL" id="KND01361.1"/>
    </source>
</evidence>
<feature type="region of interest" description="Disordered" evidence="1">
    <location>
        <begin position="1"/>
        <end position="109"/>
    </location>
</feature>
<protein>
    <submittedName>
        <fullName evidence="2">Uncharacterized protein</fullName>
    </submittedName>
</protein>
<feature type="compositionally biased region" description="Acidic residues" evidence="1">
    <location>
        <begin position="53"/>
        <end position="67"/>
    </location>
</feature>
<dbReference type="GeneID" id="27686708"/>
<evidence type="ECO:0000256" key="1">
    <source>
        <dbReference type="SAM" id="MobiDB-lite"/>
    </source>
</evidence>
<accession>A0A0L0HIS5</accession>
<name>A0A0L0HIS5_SPIPD</name>
<proteinExistence type="predicted"/>
<gene>
    <name evidence="2" type="ORF">SPPG_03174</name>
</gene>
<sequence length="159" mass="16827">MSTSVPDTKVDNASLQNIFLSNRPTSNNEEDDAWDDVELPDDGLGNDIFAEAPPDELFDGMGWDEDPVLALDDLGGSVESGVGDIKMETDESKSGKECDSVTGTGRTGEDLEDLDLDLETLEIPVAQSETQRHELGGADAFGEQVQGAYADSGVGGDDV</sequence>